<gene>
    <name evidence="2" type="ORF">A3J30_00540</name>
</gene>
<evidence type="ECO:0000256" key="1">
    <source>
        <dbReference type="SAM" id="Phobius"/>
    </source>
</evidence>
<comment type="caution">
    <text evidence="2">The sequence shown here is derived from an EMBL/GenBank/DDBJ whole genome shotgun (WGS) entry which is preliminary data.</text>
</comment>
<dbReference type="Proteomes" id="UP000178222">
    <property type="component" value="Unassembled WGS sequence"/>
</dbReference>
<keyword evidence="1" id="KW-1133">Transmembrane helix</keyword>
<dbReference type="EMBL" id="MHUL01000033">
    <property type="protein sequence ID" value="OHA76505.1"/>
    <property type="molecule type" value="Genomic_DNA"/>
</dbReference>
<sequence>MNKQRFSLVKFSPKIESFFSRLALIGIAILSLFIIATLVGVVKAALQVKDTDDSYILGRLGIGTDFSYSLPSGMGDHRQLTVYDDSNIALLRIEGSGVHTNAALELANATGGREQWSIGIRAPGDISGPENRLNFMYFDGTGWAEKMALRDNGNVGIGTTDPQAKLHIGDGGSVALDGTDSAGFALGGDGDTGGWGGYWYGMSNGDAAVLNLSGTNDMDADPVLIQGFWGIGLRTDRAKIIMERDGEICIGSGCPY</sequence>
<evidence type="ECO:0000313" key="3">
    <source>
        <dbReference type="Proteomes" id="UP000178222"/>
    </source>
</evidence>
<proteinExistence type="predicted"/>
<feature type="transmembrane region" description="Helical" evidence="1">
    <location>
        <begin position="21"/>
        <end position="42"/>
    </location>
</feature>
<reference evidence="2 3" key="1">
    <citation type="journal article" date="2016" name="Nat. Commun.">
        <title>Thousands of microbial genomes shed light on interconnected biogeochemical processes in an aquifer system.</title>
        <authorList>
            <person name="Anantharaman K."/>
            <person name="Brown C.T."/>
            <person name="Hug L.A."/>
            <person name="Sharon I."/>
            <person name="Castelle C.J."/>
            <person name="Probst A.J."/>
            <person name="Thomas B.C."/>
            <person name="Singh A."/>
            <person name="Wilkins M.J."/>
            <person name="Karaoz U."/>
            <person name="Brodie E.L."/>
            <person name="Williams K.H."/>
            <person name="Hubbard S.S."/>
            <person name="Banfield J.F."/>
        </authorList>
    </citation>
    <scope>NUCLEOTIDE SEQUENCE [LARGE SCALE GENOMIC DNA]</scope>
</reference>
<protein>
    <submittedName>
        <fullName evidence="2">Uncharacterized protein</fullName>
    </submittedName>
</protein>
<dbReference type="AlphaFoldDB" id="A0A1G2RUH2"/>
<name>A0A1G2RUH2_9BACT</name>
<organism evidence="2 3">
    <name type="scientific">Candidatus Wildermuthbacteria bacterium RIFCSPLOWO2_02_FULL_47_9c</name>
    <dbReference type="NCBI Taxonomy" id="1802466"/>
    <lineage>
        <taxon>Bacteria</taxon>
        <taxon>Candidatus Wildermuthiibacteriota</taxon>
    </lineage>
</organism>
<evidence type="ECO:0000313" key="2">
    <source>
        <dbReference type="EMBL" id="OHA76505.1"/>
    </source>
</evidence>
<accession>A0A1G2RUH2</accession>
<keyword evidence="1" id="KW-0812">Transmembrane</keyword>
<keyword evidence="1" id="KW-0472">Membrane</keyword>